<keyword evidence="3" id="KW-1185">Reference proteome</keyword>
<dbReference type="OrthoDB" id="6238128at2"/>
<comment type="caution">
    <text evidence="2">The sequence shown here is derived from an EMBL/GenBank/DDBJ whole genome shotgun (WGS) entry which is preliminary data.</text>
</comment>
<dbReference type="PROSITE" id="PS51257">
    <property type="entry name" value="PROKAR_LIPOPROTEIN"/>
    <property type="match status" value="1"/>
</dbReference>
<feature type="signal peptide" evidence="1">
    <location>
        <begin position="1"/>
        <end position="19"/>
    </location>
</feature>
<evidence type="ECO:0000256" key="1">
    <source>
        <dbReference type="SAM" id="SignalP"/>
    </source>
</evidence>
<reference evidence="3" key="1">
    <citation type="journal article" date="2018" name="Front. Microbiol.">
        <title>Genome-Based Analysis Reveals the Taxonomy and Diversity of the Family Idiomarinaceae.</title>
        <authorList>
            <person name="Liu Y."/>
            <person name="Lai Q."/>
            <person name="Shao Z."/>
        </authorList>
    </citation>
    <scope>NUCLEOTIDE SEQUENCE [LARGE SCALE GENOMIC DNA]</scope>
    <source>
        <strain evidence="3">PIM1</strain>
    </source>
</reference>
<keyword evidence="1" id="KW-0732">Signal</keyword>
<proteinExistence type="predicted"/>
<protein>
    <submittedName>
        <fullName evidence="2">Uncharacterized protein</fullName>
    </submittedName>
</protein>
<organism evidence="2 3">
    <name type="scientific">Pseudidiomarina marina</name>
    <dbReference type="NCBI Taxonomy" id="502366"/>
    <lineage>
        <taxon>Bacteria</taxon>
        <taxon>Pseudomonadati</taxon>
        <taxon>Pseudomonadota</taxon>
        <taxon>Gammaproteobacteria</taxon>
        <taxon>Alteromonadales</taxon>
        <taxon>Idiomarinaceae</taxon>
        <taxon>Pseudidiomarina</taxon>
    </lineage>
</organism>
<dbReference type="Proteomes" id="UP000288127">
    <property type="component" value="Unassembled WGS sequence"/>
</dbReference>
<name>A0A432YEI1_9GAMM</name>
<dbReference type="AlphaFoldDB" id="A0A432YEI1"/>
<feature type="chain" id="PRO_5019056572" evidence="1">
    <location>
        <begin position="20"/>
        <end position="135"/>
    </location>
</feature>
<gene>
    <name evidence="2" type="ORF">CWI76_09975</name>
</gene>
<accession>A0A432YEI1</accession>
<evidence type="ECO:0000313" key="2">
    <source>
        <dbReference type="EMBL" id="RUO59345.1"/>
    </source>
</evidence>
<dbReference type="RefSeq" id="WP_126760190.1">
    <property type="nucleotide sequence ID" value="NZ_PIPZ01000003.1"/>
</dbReference>
<evidence type="ECO:0000313" key="3">
    <source>
        <dbReference type="Proteomes" id="UP000288127"/>
    </source>
</evidence>
<sequence>MNKFTIATCCFFLMSAAVACDVPWQKCWYGQTPQGQHCQGEVILLSAFDAKQALRDDSNLRLPTRAELETFFMSSHAVPLREHAHELQNFQVLTSDFVQHGNEFLVTTVDIRNGRIELLPWREPALVLLRETKNP</sequence>
<dbReference type="EMBL" id="PIPZ01000003">
    <property type="protein sequence ID" value="RUO59345.1"/>
    <property type="molecule type" value="Genomic_DNA"/>
</dbReference>